<accession>A0A838X7H5</accession>
<dbReference type="PANTHER" id="PTHR45625">
    <property type="entry name" value="PEPTIDYL-PROLYL CIS-TRANS ISOMERASE-RELATED"/>
    <property type="match status" value="1"/>
</dbReference>
<name>A0A838X7H5_9ACTN</name>
<protein>
    <recommendedName>
        <fullName evidence="8">Peptidyl-prolyl cis-trans isomerase</fullName>
        <shortName evidence="8">PPIase</shortName>
        <ecNumber evidence="8">5.2.1.8</ecNumber>
    </recommendedName>
</protein>
<comment type="subcellular location">
    <subcellularLocation>
        <location evidence="3">Cytoplasm</location>
    </subcellularLocation>
</comment>
<evidence type="ECO:0000256" key="2">
    <source>
        <dbReference type="ARBA" id="ARBA00002388"/>
    </source>
</evidence>
<evidence type="ECO:0000256" key="3">
    <source>
        <dbReference type="ARBA" id="ARBA00004496"/>
    </source>
</evidence>
<dbReference type="Pfam" id="PF00160">
    <property type="entry name" value="Pro_isomerase"/>
    <property type="match status" value="1"/>
</dbReference>
<evidence type="ECO:0000256" key="4">
    <source>
        <dbReference type="ARBA" id="ARBA00007365"/>
    </source>
</evidence>
<evidence type="ECO:0000256" key="7">
    <source>
        <dbReference type="ARBA" id="ARBA00023235"/>
    </source>
</evidence>
<dbReference type="InterPro" id="IPR029000">
    <property type="entry name" value="Cyclophilin-like_dom_sf"/>
</dbReference>
<dbReference type="CDD" id="cd00317">
    <property type="entry name" value="cyclophilin"/>
    <property type="match status" value="1"/>
</dbReference>
<evidence type="ECO:0000256" key="8">
    <source>
        <dbReference type="RuleBase" id="RU363019"/>
    </source>
</evidence>
<dbReference type="FunFam" id="2.40.100.10:FF:000028">
    <property type="entry name" value="Peptidyl-prolyl cis-trans isomerase"/>
    <property type="match status" value="1"/>
</dbReference>
<evidence type="ECO:0000256" key="6">
    <source>
        <dbReference type="ARBA" id="ARBA00023110"/>
    </source>
</evidence>
<dbReference type="PROSITE" id="PS50072">
    <property type="entry name" value="CSA_PPIASE_2"/>
    <property type="match status" value="1"/>
</dbReference>
<comment type="function">
    <text evidence="2 8">PPIases accelerate the folding of proteins. It catalyzes the cis-trans isomerization of proline imidic peptide bonds in oligopeptides.</text>
</comment>
<comment type="caution">
    <text evidence="10">The sequence shown here is derived from an EMBL/GenBank/DDBJ whole genome shotgun (WGS) entry which is preliminary data.</text>
</comment>
<dbReference type="PIRSF" id="PIRSF001467">
    <property type="entry name" value="Peptidylpro_ismrse"/>
    <property type="match status" value="1"/>
</dbReference>
<evidence type="ECO:0000256" key="1">
    <source>
        <dbReference type="ARBA" id="ARBA00000971"/>
    </source>
</evidence>
<evidence type="ECO:0000313" key="11">
    <source>
        <dbReference type="Proteomes" id="UP000550354"/>
    </source>
</evidence>
<dbReference type="Gene3D" id="2.40.100.10">
    <property type="entry name" value="Cyclophilin-like"/>
    <property type="match status" value="1"/>
</dbReference>
<dbReference type="EMBL" id="JACEOG010000001">
    <property type="protein sequence ID" value="MBA4607449.1"/>
    <property type="molecule type" value="Genomic_DNA"/>
</dbReference>
<evidence type="ECO:0000256" key="5">
    <source>
        <dbReference type="ARBA" id="ARBA00022490"/>
    </source>
</evidence>
<dbReference type="GO" id="GO:0003755">
    <property type="term" value="F:peptidyl-prolyl cis-trans isomerase activity"/>
    <property type="evidence" value="ECO:0007669"/>
    <property type="project" value="UniProtKB-UniRule"/>
</dbReference>
<dbReference type="Proteomes" id="UP000550354">
    <property type="component" value="Unassembled WGS sequence"/>
</dbReference>
<dbReference type="PROSITE" id="PS00170">
    <property type="entry name" value="CSA_PPIASE_1"/>
    <property type="match status" value="1"/>
</dbReference>
<dbReference type="InterPro" id="IPR044666">
    <property type="entry name" value="Cyclophilin_A-like"/>
</dbReference>
<dbReference type="InterPro" id="IPR002130">
    <property type="entry name" value="Cyclophilin-type_PPIase_dom"/>
</dbReference>
<proteinExistence type="inferred from homology"/>
<dbReference type="InterPro" id="IPR024936">
    <property type="entry name" value="Cyclophilin-type_PPIase"/>
</dbReference>
<reference evidence="10 11" key="1">
    <citation type="submission" date="2020-07" db="EMBL/GenBank/DDBJ databases">
        <title>Draft genome and description of Aeromicrobium phoceense strain Marseille-Q0843 isolated from healthy skin swab.</title>
        <authorList>
            <person name="Boxberger M."/>
            <person name="La Scola B."/>
        </authorList>
    </citation>
    <scope>NUCLEOTIDE SEQUENCE [LARGE SCALE GENOMIC DNA]</scope>
    <source>
        <strain evidence="10 11">Marseille-Q0843</strain>
    </source>
</reference>
<keyword evidence="5" id="KW-0963">Cytoplasm</keyword>
<dbReference type="EC" id="5.2.1.8" evidence="8"/>
<dbReference type="AlphaFoldDB" id="A0A838X7H5"/>
<comment type="similarity">
    <text evidence="4 8">Belongs to the cyclophilin-type PPIase family.</text>
</comment>
<dbReference type="GO" id="GO:0005737">
    <property type="term" value="C:cytoplasm"/>
    <property type="evidence" value="ECO:0007669"/>
    <property type="project" value="UniProtKB-SubCell"/>
</dbReference>
<keyword evidence="6 8" id="KW-0697">Rotamase</keyword>
<dbReference type="PRINTS" id="PR00153">
    <property type="entry name" value="CSAPPISMRASE"/>
</dbReference>
<keyword evidence="11" id="KW-1185">Reference proteome</keyword>
<keyword evidence="7 8" id="KW-0413">Isomerase</keyword>
<dbReference type="PANTHER" id="PTHR45625:SF4">
    <property type="entry name" value="PEPTIDYLPROLYL ISOMERASE DOMAIN AND WD REPEAT-CONTAINING PROTEIN 1"/>
    <property type="match status" value="1"/>
</dbReference>
<feature type="domain" description="PPIase cyclophilin-type" evidence="9">
    <location>
        <begin position="13"/>
        <end position="186"/>
    </location>
</feature>
<evidence type="ECO:0000259" key="9">
    <source>
        <dbReference type="PROSITE" id="PS50072"/>
    </source>
</evidence>
<dbReference type="SUPFAM" id="SSF50891">
    <property type="entry name" value="Cyclophilin-like"/>
    <property type="match status" value="1"/>
</dbReference>
<dbReference type="GO" id="GO:0006457">
    <property type="term" value="P:protein folding"/>
    <property type="evidence" value="ECO:0007669"/>
    <property type="project" value="InterPro"/>
</dbReference>
<comment type="catalytic activity">
    <reaction evidence="1 8">
        <text>[protein]-peptidylproline (omega=180) = [protein]-peptidylproline (omega=0)</text>
        <dbReference type="Rhea" id="RHEA:16237"/>
        <dbReference type="Rhea" id="RHEA-COMP:10747"/>
        <dbReference type="Rhea" id="RHEA-COMP:10748"/>
        <dbReference type="ChEBI" id="CHEBI:83833"/>
        <dbReference type="ChEBI" id="CHEBI:83834"/>
        <dbReference type="EC" id="5.2.1.8"/>
    </reaction>
</comment>
<dbReference type="InterPro" id="IPR020892">
    <property type="entry name" value="Cyclophilin-type_PPIase_CS"/>
</dbReference>
<evidence type="ECO:0000313" key="10">
    <source>
        <dbReference type="EMBL" id="MBA4607449.1"/>
    </source>
</evidence>
<gene>
    <name evidence="10" type="ORF">H1W00_03075</name>
</gene>
<sequence length="188" mass="20659">MQGWKQPLKGREVPTIATLHTNRGDIKIELFDHQAPKTVANFVGLAEGTKEWVDPATGSVSTKPFYDGLTFHRIIPNFMLQGGDPLGDGRGGPGYEFDDEFHPELQFDRPYLLAMANAGTKANGAGTNGSQFFITVAKTEWLNRKHSIFGEVKDADSRAVIDAIAAVETDRFDRPAEPVVIESVTIEK</sequence>
<organism evidence="10 11">
    <name type="scientific">Aeromicrobium phoceense</name>
    <dbReference type="NCBI Taxonomy" id="2754045"/>
    <lineage>
        <taxon>Bacteria</taxon>
        <taxon>Bacillati</taxon>
        <taxon>Actinomycetota</taxon>
        <taxon>Actinomycetes</taxon>
        <taxon>Propionibacteriales</taxon>
        <taxon>Nocardioidaceae</taxon>
        <taxon>Aeromicrobium</taxon>
    </lineage>
</organism>